<evidence type="ECO:0000313" key="7">
    <source>
        <dbReference type="EMBL" id="KXA99666.1"/>
    </source>
</evidence>
<evidence type="ECO:0000259" key="5">
    <source>
        <dbReference type="Pfam" id="PF01385"/>
    </source>
</evidence>
<dbReference type="GO" id="GO:0032196">
    <property type="term" value="P:transposition"/>
    <property type="evidence" value="ECO:0007669"/>
    <property type="project" value="UniProtKB-KW"/>
</dbReference>
<dbReference type="EMBL" id="LHXU01000037">
    <property type="protein sequence ID" value="KXA99666.1"/>
    <property type="molecule type" value="Genomic_DNA"/>
</dbReference>
<evidence type="ECO:0000259" key="6">
    <source>
        <dbReference type="Pfam" id="PF07282"/>
    </source>
</evidence>
<evidence type="ECO:0000256" key="4">
    <source>
        <dbReference type="ARBA" id="ARBA00023172"/>
    </source>
</evidence>
<dbReference type="GO" id="GO:0003677">
    <property type="term" value="F:DNA binding"/>
    <property type="evidence" value="ECO:0007669"/>
    <property type="project" value="UniProtKB-KW"/>
</dbReference>
<dbReference type="NCBIfam" id="TIGR01766">
    <property type="entry name" value="IS200/IS605 family accessory protein TnpB-like domain"/>
    <property type="match status" value="1"/>
</dbReference>
<keyword evidence="2" id="KW-0815">Transposition</keyword>
<keyword evidence="3" id="KW-0238">DNA-binding</keyword>
<proteinExistence type="inferred from homology"/>
<keyword evidence="4" id="KW-0233">DNA recombination</keyword>
<dbReference type="Pfam" id="PF01385">
    <property type="entry name" value="OrfB_IS605"/>
    <property type="match status" value="1"/>
</dbReference>
<dbReference type="InterPro" id="IPR010095">
    <property type="entry name" value="Cas12f1-like_TNB"/>
</dbReference>
<dbReference type="InterPro" id="IPR001959">
    <property type="entry name" value="Transposase"/>
</dbReference>
<dbReference type="Pfam" id="PF07282">
    <property type="entry name" value="Cas12f1-like_TNB"/>
    <property type="match status" value="1"/>
</dbReference>
<dbReference type="Proteomes" id="UP000070341">
    <property type="component" value="Unassembled WGS sequence"/>
</dbReference>
<evidence type="ECO:0000256" key="1">
    <source>
        <dbReference type="ARBA" id="ARBA00008761"/>
    </source>
</evidence>
<protein>
    <submittedName>
        <fullName evidence="7">Transposase</fullName>
    </submittedName>
</protein>
<dbReference type="PATRIC" id="fig|1698270.3.peg.606"/>
<sequence>MEVKKTVRIKLHFLTNNKQELLEREYRDFQKAVDGGASKLYSATRQQAEKVRRQKNPKNEQPVRLRNDLLRVEEQDTEISNFWVKIPVYNPEEDRGESIWCAAIIPRKDRGEVEECDFGDSELVKEDGEWFVHLVIKKKIEIEPIRPDRPSSFSDVIAVDMGVRWIATSVALEDRETKFYGEEVREIREHCKMLRKRVGKKKVRKGKQVIKRIGNKESRKIEDRLHKISRKIVEDAKERNAIIAIGDLNGIREQEDKGRKFNDKLHKFPFNKLKRFIEYKAEWEGIRVVEVDERDTSKTCNWCGSEDTRRIGQGKFVCKECGLEDNADKNGALNIGKRALGKSINRPLSEAGALLAVPETPAEKGEAAC</sequence>
<dbReference type="GO" id="GO:0006310">
    <property type="term" value="P:DNA recombination"/>
    <property type="evidence" value="ECO:0007669"/>
    <property type="project" value="UniProtKB-KW"/>
</dbReference>
<keyword evidence="8" id="KW-1185">Reference proteome</keyword>
<accession>A0A133UZP4</accession>
<evidence type="ECO:0000313" key="8">
    <source>
        <dbReference type="Proteomes" id="UP000070341"/>
    </source>
</evidence>
<comment type="similarity">
    <text evidence="1">In the C-terminal section; belongs to the transposase 35 family.</text>
</comment>
<dbReference type="AlphaFoldDB" id="A0A133UZP4"/>
<gene>
    <name evidence="7" type="ORF">AKJ40_02645</name>
</gene>
<feature type="domain" description="Probable transposase IS891/IS1136/IS1341" evidence="5">
    <location>
        <begin position="149"/>
        <end position="248"/>
    </location>
</feature>
<evidence type="ECO:0000256" key="3">
    <source>
        <dbReference type="ARBA" id="ARBA00023125"/>
    </source>
</evidence>
<comment type="caution">
    <text evidence="7">The sequence shown here is derived from an EMBL/GenBank/DDBJ whole genome shotgun (WGS) entry which is preliminary data.</text>
</comment>
<reference evidence="7 8" key="1">
    <citation type="journal article" date="2016" name="Sci. Rep.">
        <title>Metabolic traits of an uncultured archaeal lineage -MSBL1- from brine pools of the Red Sea.</title>
        <authorList>
            <person name="Mwirichia R."/>
            <person name="Alam I."/>
            <person name="Rashid M."/>
            <person name="Vinu M."/>
            <person name="Ba-Alawi W."/>
            <person name="Anthony Kamau A."/>
            <person name="Kamanda Ngugi D."/>
            <person name="Goker M."/>
            <person name="Klenk H.P."/>
            <person name="Bajic V."/>
            <person name="Stingl U."/>
        </authorList>
    </citation>
    <scope>NUCLEOTIDE SEQUENCE [LARGE SCALE GENOMIC DNA]</scope>
    <source>
        <strain evidence="7">SCGC-AAA259M10</strain>
    </source>
</reference>
<organism evidence="7 8">
    <name type="scientific">candidate division MSBL1 archaeon SCGC-AAA259M10</name>
    <dbReference type="NCBI Taxonomy" id="1698270"/>
    <lineage>
        <taxon>Archaea</taxon>
        <taxon>Methanobacteriati</taxon>
        <taxon>Methanobacteriota</taxon>
        <taxon>candidate division MSBL1</taxon>
    </lineage>
</organism>
<name>A0A133UZP4_9EURY</name>
<evidence type="ECO:0000256" key="2">
    <source>
        <dbReference type="ARBA" id="ARBA00022578"/>
    </source>
</evidence>
<dbReference type="NCBIfam" id="NF040570">
    <property type="entry name" value="guided_TnpB"/>
    <property type="match status" value="1"/>
</dbReference>
<feature type="domain" description="Cas12f1-like TNB" evidence="6">
    <location>
        <begin position="270"/>
        <end position="335"/>
    </location>
</feature>